<evidence type="ECO:0000313" key="2">
    <source>
        <dbReference type="Proteomes" id="UP000255102"/>
    </source>
</evidence>
<dbReference type="Pfam" id="PF15575">
    <property type="entry name" value="Imm49"/>
    <property type="match status" value="1"/>
</dbReference>
<organism evidence="1 2">
    <name type="scientific">Moraxella ovis</name>
    <dbReference type="NCBI Taxonomy" id="29433"/>
    <lineage>
        <taxon>Bacteria</taxon>
        <taxon>Pseudomonadati</taxon>
        <taxon>Pseudomonadota</taxon>
        <taxon>Gammaproteobacteria</taxon>
        <taxon>Moraxellales</taxon>
        <taxon>Moraxellaceae</taxon>
        <taxon>Moraxella</taxon>
    </lineage>
</organism>
<dbReference type="AlphaFoldDB" id="A0A378PNF9"/>
<name>A0A378PNF9_9GAMM</name>
<evidence type="ECO:0008006" key="3">
    <source>
        <dbReference type="Google" id="ProtNLM"/>
    </source>
</evidence>
<dbReference type="RefSeq" id="WP_228703554.1">
    <property type="nucleotide sequence ID" value="NZ_CP011158.1"/>
</dbReference>
<dbReference type="Proteomes" id="UP000255102">
    <property type="component" value="Unassembled WGS sequence"/>
</dbReference>
<evidence type="ECO:0000313" key="1">
    <source>
        <dbReference type="EMBL" id="STY87916.1"/>
    </source>
</evidence>
<dbReference type="InterPro" id="IPR029074">
    <property type="entry name" value="Imm49"/>
</dbReference>
<protein>
    <recommendedName>
        <fullName evidence="3">Immunity protein 49</fullName>
    </recommendedName>
</protein>
<gene>
    <name evidence="1" type="ORF">NCTC11227_01943</name>
</gene>
<sequence length="278" mass="33420">MKMKNLDKKKFQLRLAYVSDYWNSSWIDDPEREKNLTQRIIDVKDNFSWCFLAFQDLILMKLIINWFHKHDINETKNYAYNYAKLQYVMAQSPYDYLGQEYAYEKRAFEGLWFLLSNHKPLIEWYSNLAHIFSQSADNPKSEQFFTKQFFIALRGDWKVLQERCEKVLADPPTSGRGKNYLIDHTFYLSLSQGDIDGMINAISQLLETKTFNRRQRMDLESGYTKDLIDTPATLYTKLAWYHGYQIQIESDYIPKEWLEMTPLENYQDEFEFMKKYSI</sequence>
<reference evidence="1 2" key="1">
    <citation type="submission" date="2018-06" db="EMBL/GenBank/DDBJ databases">
        <authorList>
            <consortium name="Pathogen Informatics"/>
            <person name="Doyle S."/>
        </authorList>
    </citation>
    <scope>NUCLEOTIDE SEQUENCE [LARGE SCALE GENOMIC DNA]</scope>
    <source>
        <strain evidence="1 2">NCTC11227</strain>
    </source>
</reference>
<accession>A0A378PNF9</accession>
<dbReference type="EMBL" id="UGPW01000001">
    <property type="protein sequence ID" value="STY87916.1"/>
    <property type="molecule type" value="Genomic_DNA"/>
</dbReference>
<proteinExistence type="predicted"/>